<evidence type="ECO:0000313" key="3">
    <source>
        <dbReference type="Proteomes" id="UP000005237"/>
    </source>
</evidence>
<evidence type="ECO:0000313" key="2">
    <source>
        <dbReference type="EnsemblMetazoa" id="CJA35400.1"/>
    </source>
</evidence>
<sequence>MFNFFPVDEIEGLVLSDLRKSRTSSQTSLQRSVSPSVIEDSHTLQNYKVRRHTATQDELLYASNNLDAENQQAIDNNSTVNNDLEQAESDEKREKKKRM</sequence>
<dbReference type="EnsemblMetazoa" id="CJA35400.1">
    <property type="protein sequence ID" value="CJA35400.1"/>
    <property type="gene ID" value="WBGene00211247"/>
</dbReference>
<protein>
    <submittedName>
        <fullName evidence="2">Uncharacterized protein</fullName>
    </submittedName>
</protein>
<evidence type="ECO:0000256" key="1">
    <source>
        <dbReference type="SAM" id="MobiDB-lite"/>
    </source>
</evidence>
<organism evidence="2 3">
    <name type="scientific">Caenorhabditis japonica</name>
    <dbReference type="NCBI Taxonomy" id="281687"/>
    <lineage>
        <taxon>Eukaryota</taxon>
        <taxon>Metazoa</taxon>
        <taxon>Ecdysozoa</taxon>
        <taxon>Nematoda</taxon>
        <taxon>Chromadorea</taxon>
        <taxon>Rhabditida</taxon>
        <taxon>Rhabditina</taxon>
        <taxon>Rhabditomorpha</taxon>
        <taxon>Rhabditoidea</taxon>
        <taxon>Rhabditidae</taxon>
        <taxon>Peloderinae</taxon>
        <taxon>Caenorhabditis</taxon>
    </lineage>
</organism>
<dbReference type="AlphaFoldDB" id="A0A8R1ILK3"/>
<dbReference type="Proteomes" id="UP000005237">
    <property type="component" value="Unassembled WGS sequence"/>
</dbReference>
<reference evidence="2" key="2">
    <citation type="submission" date="2022-06" db="UniProtKB">
        <authorList>
            <consortium name="EnsemblMetazoa"/>
        </authorList>
    </citation>
    <scope>IDENTIFICATION</scope>
    <source>
        <strain evidence="2">DF5081</strain>
    </source>
</reference>
<feature type="region of interest" description="Disordered" evidence="1">
    <location>
        <begin position="72"/>
        <end position="99"/>
    </location>
</feature>
<name>A0A8R1ILK3_CAEJA</name>
<proteinExistence type="predicted"/>
<accession>A0A8R1ILK3</accession>
<feature type="compositionally biased region" description="Polar residues" evidence="1">
    <location>
        <begin position="72"/>
        <end position="84"/>
    </location>
</feature>
<keyword evidence="3" id="KW-1185">Reference proteome</keyword>
<reference evidence="3" key="1">
    <citation type="submission" date="2010-08" db="EMBL/GenBank/DDBJ databases">
        <authorList>
            <consortium name="Caenorhabditis japonica Sequencing Consortium"/>
            <person name="Wilson R.K."/>
        </authorList>
    </citation>
    <scope>NUCLEOTIDE SEQUENCE [LARGE SCALE GENOMIC DNA]</scope>
    <source>
        <strain evidence="3">DF5081</strain>
    </source>
</reference>